<dbReference type="Gene3D" id="3.40.630.30">
    <property type="match status" value="1"/>
</dbReference>
<name>A0ABS2FCK1_9CLOT</name>
<dbReference type="SUPFAM" id="SSF55729">
    <property type="entry name" value="Acyl-CoA N-acyltransferases (Nat)"/>
    <property type="match status" value="1"/>
</dbReference>
<gene>
    <name evidence="2" type="ORF">H6A19_00050</name>
</gene>
<dbReference type="CDD" id="cd04301">
    <property type="entry name" value="NAT_SF"/>
    <property type="match status" value="1"/>
</dbReference>
<dbReference type="PROSITE" id="PS51186">
    <property type="entry name" value="GNAT"/>
    <property type="match status" value="1"/>
</dbReference>
<keyword evidence="3" id="KW-1185">Reference proteome</keyword>
<evidence type="ECO:0000313" key="3">
    <source>
        <dbReference type="Proteomes" id="UP000767334"/>
    </source>
</evidence>
<protein>
    <submittedName>
        <fullName evidence="2">GNAT family N-acetyltransferase</fullName>
    </submittedName>
</protein>
<dbReference type="Proteomes" id="UP000767334">
    <property type="component" value="Unassembled WGS sequence"/>
</dbReference>
<evidence type="ECO:0000313" key="2">
    <source>
        <dbReference type="EMBL" id="MBM6817742.1"/>
    </source>
</evidence>
<dbReference type="EMBL" id="JACJLL010000001">
    <property type="protein sequence ID" value="MBM6817742.1"/>
    <property type="molecule type" value="Genomic_DNA"/>
</dbReference>
<feature type="domain" description="N-acetyltransferase" evidence="1">
    <location>
        <begin position="1"/>
        <end position="167"/>
    </location>
</feature>
<proteinExistence type="predicted"/>
<sequence>MKFRKTTIEDINNVMNIINEAKEYFRKNRIDQWQNGYPNSDTIHTDIKNNSSYILESENKILATAMVSFEEDKTYKNIYNGEWLNNGDYAVIHRIAVSENSKGNGIASTIIKKVENLCKENKVKSIKVDTHKDNISMQKLLRKNDFKYCGIIYLEDGSERIAFEKLI</sequence>
<dbReference type="RefSeq" id="WP_148321816.1">
    <property type="nucleotide sequence ID" value="NZ_JACJLL010000001.1"/>
</dbReference>
<accession>A0ABS2FCK1</accession>
<organism evidence="2 3">
    <name type="scientific">Clostridium saudiense</name>
    <dbReference type="NCBI Taxonomy" id="1414720"/>
    <lineage>
        <taxon>Bacteria</taxon>
        <taxon>Bacillati</taxon>
        <taxon>Bacillota</taxon>
        <taxon>Clostridia</taxon>
        <taxon>Eubacteriales</taxon>
        <taxon>Clostridiaceae</taxon>
        <taxon>Clostridium</taxon>
    </lineage>
</organism>
<evidence type="ECO:0000259" key="1">
    <source>
        <dbReference type="PROSITE" id="PS51186"/>
    </source>
</evidence>
<comment type="caution">
    <text evidence="2">The sequence shown here is derived from an EMBL/GenBank/DDBJ whole genome shotgun (WGS) entry which is preliminary data.</text>
</comment>
<dbReference type="InterPro" id="IPR016181">
    <property type="entry name" value="Acyl_CoA_acyltransferase"/>
</dbReference>
<dbReference type="InterPro" id="IPR000182">
    <property type="entry name" value="GNAT_dom"/>
</dbReference>
<dbReference type="Pfam" id="PF00583">
    <property type="entry name" value="Acetyltransf_1"/>
    <property type="match status" value="1"/>
</dbReference>
<reference evidence="2 3" key="1">
    <citation type="journal article" date="2021" name="Sci. Rep.">
        <title>The distribution of antibiotic resistance genes in chicken gut microbiota commensals.</title>
        <authorList>
            <person name="Juricova H."/>
            <person name="Matiasovicova J."/>
            <person name="Kubasova T."/>
            <person name="Cejkova D."/>
            <person name="Rychlik I."/>
        </authorList>
    </citation>
    <scope>NUCLEOTIDE SEQUENCE [LARGE SCALE GENOMIC DNA]</scope>
    <source>
        <strain evidence="2 3">An435</strain>
    </source>
</reference>